<proteinExistence type="predicted"/>
<evidence type="ECO:0008006" key="4">
    <source>
        <dbReference type="Google" id="ProtNLM"/>
    </source>
</evidence>
<dbReference type="EMBL" id="LT594496">
    <property type="protein sequence ID" value="SBT79200.1"/>
    <property type="molecule type" value="Genomic_DNA"/>
</dbReference>
<evidence type="ECO:0000313" key="3">
    <source>
        <dbReference type="Proteomes" id="UP000219799"/>
    </source>
</evidence>
<dbReference type="AlphaFoldDB" id="A0A1C3KYA0"/>
<protein>
    <recommendedName>
        <fullName evidence="4">Asparagine-rich protein</fullName>
    </recommendedName>
</protein>
<sequence>MNTTDEINNEEKRVCHHNLRKNRKPRSYDFEYYEESLNKPRGKKRGRKRGRKPKNVLYAINKNLNTTNVVRVKRPYIRRKPKGNNVCANDDIEKNKSNDYLLEKYDNPLEKTTNVEQVRTKGRKRKNFNIDKNMHLFNSNVPLRNNNIKIDIICDFLSYKTNTTWKYMGSTVKFRLINDQQEKYIFLKNMKKHIIFEIIKIAMFALLKVNLNDNNIYTLHLPGKKKQSQEDYTNQMNFSTSNRRCLNENNIDSGTYRSNANNGKNNSSEMSNNSEKNNRNKKKSNSEGTNMVHSKSNFCNNLNNNNSNSYYSYHFPNKDRANNNNSNNNNRNNNYSHHSSENNYYRNKENLLKNDLSEEKANFNLKSSYYYDALIDINKRLEEKNDILNQGVTVSEILDFVKEKYEKYYENVKQYIVSTLNIYCALNIFKLIRRGRYAICRYDNFNIFKVKYFKKYYKFFYNLKGEEEILMNVKNYLKSFYYDKTQNEPNTIMSNENVRNNVHFKVNKMNEEGNNKMNQEKQKFKQKKKKHSDEFETSTHKDILSEQEYVITNDKIVTFENKLNVKDEKGSNGKHENDANDIFEANRDDSTKMELKNSYIFSFNNIKMNEEYKECGQEKTRALCEVSNDDPQKQNEECEQNEELNVIVTNNMNKYVNEDLEDYYDGKIKNVFIDLNKINIKCIKVVYGMKHFFCSYDTKETNDENFEIIKVQKKYDVFRRSNLVNMNLRYNFLYNSKRLFNYNTDDNNNNNSNANNGEYTLNSTKNVILRSSNNVNMSKDEQTQKQPQYGKQKKKNNEDDITRHEKYNYINFNLGYKTLRKKMICIRHYISTNKREEKVLKPKIESKVKDKPPAISNDSLMKTCSINSNLSNVVSVDGLSSMNFESHCSQ</sequence>
<organism evidence="2 3">
    <name type="scientific">Plasmodium malariae</name>
    <dbReference type="NCBI Taxonomy" id="5858"/>
    <lineage>
        <taxon>Eukaryota</taxon>
        <taxon>Sar</taxon>
        <taxon>Alveolata</taxon>
        <taxon>Apicomplexa</taxon>
        <taxon>Aconoidasida</taxon>
        <taxon>Haemosporida</taxon>
        <taxon>Plasmodiidae</taxon>
        <taxon>Plasmodium</taxon>
        <taxon>Plasmodium (Plasmodium)</taxon>
    </lineage>
</organism>
<evidence type="ECO:0000313" key="2">
    <source>
        <dbReference type="EMBL" id="SBT79200.1"/>
    </source>
</evidence>
<dbReference type="Proteomes" id="UP000219799">
    <property type="component" value="Chromosome 8"/>
</dbReference>
<name>A0A1C3KYA0_PLAMA</name>
<feature type="compositionally biased region" description="Polar residues" evidence="1">
    <location>
        <begin position="237"/>
        <end position="260"/>
    </location>
</feature>
<accession>A0A1C3KYA0</accession>
<dbReference type="VEuPathDB" id="PlasmoDB:PmUG01_08029200"/>
<feature type="compositionally biased region" description="Low complexity" evidence="1">
    <location>
        <begin position="261"/>
        <end position="275"/>
    </location>
</feature>
<feature type="compositionally biased region" description="Basic and acidic residues" evidence="1">
    <location>
        <begin position="512"/>
        <end position="523"/>
    </location>
</feature>
<feature type="region of interest" description="Disordered" evidence="1">
    <location>
        <begin position="775"/>
        <end position="800"/>
    </location>
</feature>
<feature type="region of interest" description="Disordered" evidence="1">
    <location>
        <begin position="512"/>
        <end position="538"/>
    </location>
</feature>
<feature type="compositionally biased region" description="Low complexity" evidence="1">
    <location>
        <begin position="322"/>
        <end position="341"/>
    </location>
</feature>
<feature type="region of interest" description="Disordered" evidence="1">
    <location>
        <begin position="237"/>
        <end position="341"/>
    </location>
</feature>
<reference evidence="2 3" key="1">
    <citation type="submission" date="2016-06" db="EMBL/GenBank/DDBJ databases">
        <authorList>
            <consortium name="Pathogen Informatics"/>
        </authorList>
    </citation>
    <scope>NUCLEOTIDE SEQUENCE [LARGE SCALE GENOMIC DNA]</scope>
    <source>
        <strain evidence="2">PmlGA01</strain>
    </source>
</reference>
<feature type="compositionally biased region" description="Low complexity" evidence="1">
    <location>
        <begin position="294"/>
        <end position="313"/>
    </location>
</feature>
<gene>
    <name evidence="2" type="primary">PmlGA01_080016200</name>
    <name evidence="2" type="ORF">PMLGA01_080016200</name>
</gene>
<evidence type="ECO:0000256" key="1">
    <source>
        <dbReference type="SAM" id="MobiDB-lite"/>
    </source>
</evidence>